<dbReference type="AlphaFoldDB" id="A0A2U2B804"/>
<dbReference type="NCBIfam" id="TIGR00589">
    <property type="entry name" value="ogt"/>
    <property type="match status" value="1"/>
</dbReference>
<dbReference type="PANTHER" id="PTHR42942:SF1">
    <property type="entry name" value="ALKYLTRANSFERASE-LIKE PROTEIN 1"/>
    <property type="match status" value="1"/>
</dbReference>
<keyword evidence="3" id="KW-0808">Transferase</keyword>
<dbReference type="PANTHER" id="PTHR42942">
    <property type="entry name" value="6-O-METHYLGUANINE DNA METHYLTRANSFERASE"/>
    <property type="match status" value="1"/>
</dbReference>
<dbReference type="InterPro" id="IPR014048">
    <property type="entry name" value="MethylDNA_cys_MeTrfase_DNA-bd"/>
</dbReference>
<accession>A0A2U2B804</accession>
<dbReference type="GO" id="GO:0006281">
    <property type="term" value="P:DNA repair"/>
    <property type="evidence" value="ECO:0007669"/>
    <property type="project" value="InterPro"/>
</dbReference>
<dbReference type="InterPro" id="IPR036388">
    <property type="entry name" value="WH-like_DNA-bd_sf"/>
</dbReference>
<keyword evidence="1" id="KW-0227">DNA damage</keyword>
<dbReference type="GO" id="GO:0032259">
    <property type="term" value="P:methylation"/>
    <property type="evidence" value="ECO:0007669"/>
    <property type="project" value="UniProtKB-KW"/>
</dbReference>
<dbReference type="OrthoDB" id="9132167at2"/>
<dbReference type="InterPro" id="IPR036217">
    <property type="entry name" value="MethylDNA_cys_MeTrfase_DNAb"/>
</dbReference>
<gene>
    <name evidence="3" type="ORF">DDZ16_11285</name>
</gene>
<keyword evidence="3" id="KW-0489">Methyltransferase</keyword>
<dbReference type="EMBL" id="QEWP01000008">
    <property type="protein sequence ID" value="PWD99174.1"/>
    <property type="molecule type" value="Genomic_DNA"/>
</dbReference>
<dbReference type="SUPFAM" id="SSF46767">
    <property type="entry name" value="Methylated DNA-protein cysteine methyltransferase, C-terminal domain"/>
    <property type="match status" value="1"/>
</dbReference>
<evidence type="ECO:0000313" key="3">
    <source>
        <dbReference type="EMBL" id="PWD99174.1"/>
    </source>
</evidence>
<feature type="domain" description="Methylated-DNA-[protein]-cysteine S-methyltransferase DNA binding" evidence="2">
    <location>
        <begin position="7"/>
        <end position="89"/>
    </location>
</feature>
<protein>
    <submittedName>
        <fullName evidence="3">Cysteine methyltransferase</fullName>
    </submittedName>
</protein>
<dbReference type="Gene3D" id="1.10.10.10">
    <property type="entry name" value="Winged helix-like DNA-binding domain superfamily/Winged helix DNA-binding domain"/>
    <property type="match status" value="1"/>
</dbReference>
<sequence>MSNNEGFFNKVYEVVKLIPSGRVTTYGAIASAIGSPGAGRMVGWAMNKAFSQPCFVPAHRVLNRNGQLTGKHAFPNADTMQELLESEGVEVENDKVKNFENIFWKPERVVD</sequence>
<dbReference type="GO" id="GO:0008168">
    <property type="term" value="F:methyltransferase activity"/>
    <property type="evidence" value="ECO:0007669"/>
    <property type="project" value="UniProtKB-KW"/>
</dbReference>
<dbReference type="Proteomes" id="UP000244956">
    <property type="component" value="Unassembled WGS sequence"/>
</dbReference>
<proteinExistence type="predicted"/>
<evidence type="ECO:0000256" key="1">
    <source>
        <dbReference type="ARBA" id="ARBA00022763"/>
    </source>
</evidence>
<keyword evidence="4" id="KW-1185">Reference proteome</keyword>
<comment type="caution">
    <text evidence="3">The sequence shown here is derived from an EMBL/GenBank/DDBJ whole genome shotgun (WGS) entry which is preliminary data.</text>
</comment>
<reference evidence="3 4" key="1">
    <citation type="submission" date="2018-05" db="EMBL/GenBank/DDBJ databases">
        <title>Marinilabilia rubrum sp. nov., isolated from saltern sediment.</title>
        <authorList>
            <person name="Zhang R."/>
        </authorList>
    </citation>
    <scope>NUCLEOTIDE SEQUENCE [LARGE SCALE GENOMIC DNA]</scope>
    <source>
        <strain evidence="3 4">WTE16</strain>
    </source>
</reference>
<dbReference type="RefSeq" id="WP_109264576.1">
    <property type="nucleotide sequence ID" value="NZ_QEWP01000008.1"/>
</dbReference>
<evidence type="ECO:0000259" key="2">
    <source>
        <dbReference type="Pfam" id="PF01035"/>
    </source>
</evidence>
<dbReference type="CDD" id="cd06445">
    <property type="entry name" value="ATase"/>
    <property type="match status" value="1"/>
</dbReference>
<evidence type="ECO:0000313" key="4">
    <source>
        <dbReference type="Proteomes" id="UP000244956"/>
    </source>
</evidence>
<dbReference type="InterPro" id="IPR052520">
    <property type="entry name" value="ATL_DNA_repair"/>
</dbReference>
<dbReference type="Pfam" id="PF01035">
    <property type="entry name" value="DNA_binding_1"/>
    <property type="match status" value="1"/>
</dbReference>
<organism evidence="3 4">
    <name type="scientific">Marinilabilia rubra</name>
    <dbReference type="NCBI Taxonomy" id="2162893"/>
    <lineage>
        <taxon>Bacteria</taxon>
        <taxon>Pseudomonadati</taxon>
        <taxon>Bacteroidota</taxon>
        <taxon>Bacteroidia</taxon>
        <taxon>Marinilabiliales</taxon>
        <taxon>Marinilabiliaceae</taxon>
        <taxon>Marinilabilia</taxon>
    </lineage>
</organism>
<name>A0A2U2B804_9BACT</name>